<dbReference type="AlphaFoldDB" id="A0A8H3UEY0"/>
<organism evidence="2 5">
    <name type="scientific">Venturia inaequalis</name>
    <name type="common">Apple scab fungus</name>
    <dbReference type="NCBI Taxonomy" id="5025"/>
    <lineage>
        <taxon>Eukaryota</taxon>
        <taxon>Fungi</taxon>
        <taxon>Dikarya</taxon>
        <taxon>Ascomycota</taxon>
        <taxon>Pezizomycotina</taxon>
        <taxon>Dothideomycetes</taxon>
        <taxon>Pleosporomycetidae</taxon>
        <taxon>Venturiales</taxon>
        <taxon>Venturiaceae</taxon>
        <taxon>Venturia</taxon>
    </lineage>
</organism>
<accession>A0A8H3UEY0</accession>
<proteinExistence type="predicted"/>
<keyword evidence="7" id="KW-1185">Reference proteome</keyword>
<dbReference type="EMBL" id="WNWR01000501">
    <property type="protein sequence ID" value="KAE9976369.1"/>
    <property type="molecule type" value="Genomic_DNA"/>
</dbReference>
<feature type="region of interest" description="Disordered" evidence="1">
    <location>
        <begin position="1"/>
        <end position="51"/>
    </location>
</feature>
<evidence type="ECO:0000313" key="5">
    <source>
        <dbReference type="Proteomes" id="UP000433883"/>
    </source>
</evidence>
<gene>
    <name evidence="2" type="ORF">BLS_005888</name>
    <name evidence="4" type="ORF">EG327_008162</name>
    <name evidence="3" type="ORF">EG328_004436</name>
</gene>
<evidence type="ECO:0000313" key="2">
    <source>
        <dbReference type="EMBL" id="KAE9968368.1"/>
    </source>
</evidence>
<evidence type="ECO:0000256" key="1">
    <source>
        <dbReference type="SAM" id="MobiDB-lite"/>
    </source>
</evidence>
<feature type="compositionally biased region" description="Pro residues" evidence="1">
    <location>
        <begin position="1"/>
        <end position="11"/>
    </location>
</feature>
<dbReference type="OrthoDB" id="4776522at2759"/>
<feature type="compositionally biased region" description="Acidic residues" evidence="1">
    <location>
        <begin position="236"/>
        <end position="250"/>
    </location>
</feature>
<dbReference type="Proteomes" id="UP000447873">
    <property type="component" value="Unassembled WGS sequence"/>
</dbReference>
<evidence type="ECO:0000313" key="3">
    <source>
        <dbReference type="EMBL" id="KAE9973374.1"/>
    </source>
</evidence>
<dbReference type="Proteomes" id="UP000490939">
    <property type="component" value="Unassembled WGS sequence"/>
</dbReference>
<feature type="compositionally biased region" description="Basic and acidic residues" evidence="1">
    <location>
        <begin position="251"/>
        <end position="276"/>
    </location>
</feature>
<dbReference type="EMBL" id="WNWS01000244">
    <property type="protein sequence ID" value="KAE9973374.1"/>
    <property type="molecule type" value="Genomic_DNA"/>
</dbReference>
<evidence type="ECO:0000313" key="4">
    <source>
        <dbReference type="EMBL" id="KAE9976369.1"/>
    </source>
</evidence>
<name>A0A8H3UEY0_VENIN</name>
<evidence type="ECO:0000313" key="7">
    <source>
        <dbReference type="Proteomes" id="UP000490939"/>
    </source>
</evidence>
<dbReference type="Proteomes" id="UP000433883">
    <property type="component" value="Unassembled WGS sequence"/>
</dbReference>
<feature type="region of interest" description="Disordered" evidence="1">
    <location>
        <begin position="220"/>
        <end position="289"/>
    </location>
</feature>
<protein>
    <submittedName>
        <fullName evidence="2">Uncharacterized protein</fullName>
    </submittedName>
</protein>
<dbReference type="EMBL" id="WNWQ01000416">
    <property type="protein sequence ID" value="KAE9968368.1"/>
    <property type="molecule type" value="Genomic_DNA"/>
</dbReference>
<comment type="caution">
    <text evidence="2">The sequence shown here is derived from an EMBL/GenBank/DDBJ whole genome shotgun (WGS) entry which is preliminary data.</text>
</comment>
<evidence type="ECO:0000313" key="6">
    <source>
        <dbReference type="Proteomes" id="UP000447873"/>
    </source>
</evidence>
<sequence length="333" mass="36736">MSTSPGPPISPTAPTKEKTESARPGIAPRKPSVKRNTSTAGRPPQRRPPVSYGTCTHITMDMLYDCNLFCDLCRRPSRLGFLYKCNQDVYIDNCAKKYLRDFPDAEAIKTSTVAQLRAINMSASVISQFEQGNVYTHGQIEVLKIQKSHMLAVVDQHKARLPIIPTCNLQCCPACRPYLKDRVPYSFGAVFAGEVEPVEPDMEQLPIQPAHRMLELGIRPLPQIPPHFPIGSESAETSDDDDDISISSDEDDHHNGHGDGEEEGDKKKENDQREEREQEEDGSQKDAGIMMKLVVRTQGKHARTSTDIAGGDGAAVTEESVETATVVPDIVQV</sequence>
<reference evidence="2 5" key="1">
    <citation type="submission" date="2019-11" db="EMBL/GenBank/DDBJ databases">
        <title>Venturia inaequalis Genome Resource.</title>
        <authorList>
            <person name="Lichtner F.J."/>
        </authorList>
    </citation>
    <scope>NUCLEOTIDE SEQUENCE [LARGE SCALE GENOMIC DNA]</scope>
    <source>
        <strain evidence="3 6">120213</strain>
        <strain evidence="2">Bline_iso_100314</strain>
        <strain evidence="4 7">DMI_063113</strain>
    </source>
</reference>